<name>A0ABV4XUP1_9CYAN</name>
<dbReference type="RefSeq" id="WP_413264904.1">
    <property type="nucleotide sequence ID" value="NZ_JBHFNR010000149.1"/>
</dbReference>
<dbReference type="InterPro" id="IPR027417">
    <property type="entry name" value="P-loop_NTPase"/>
</dbReference>
<organism evidence="1 2">
    <name type="scientific">Floridaenema flaviceps BLCC-F50</name>
    <dbReference type="NCBI Taxonomy" id="3153642"/>
    <lineage>
        <taxon>Bacteria</taxon>
        <taxon>Bacillati</taxon>
        <taxon>Cyanobacteriota</taxon>
        <taxon>Cyanophyceae</taxon>
        <taxon>Oscillatoriophycideae</taxon>
        <taxon>Aerosakkonematales</taxon>
        <taxon>Aerosakkonemataceae</taxon>
        <taxon>Floridanema</taxon>
        <taxon>Floridanema flaviceps</taxon>
    </lineage>
</organism>
<protein>
    <submittedName>
        <fullName evidence="1">Uncharacterized protein</fullName>
    </submittedName>
</protein>
<sequence>MNIKSVLKKLIINLPPAKYYYVGLAVTGNQTAGRAMSLLGYRWIHYPTSVESLWRYDVATDTPVGMWFRQGLLPRNGIFILTVRDLSSWLDDCQLWYETRPLDSLNDFEVSVRQYLYGGLEFDRTRFEDSYHKHNEVCIAMAKKMGVKLHEWNVVADPNWDFLTKLTGRTTDKPFPFTPGKYAVTWDKFVEVHQKKA</sequence>
<proteinExistence type="predicted"/>
<reference evidence="1 2" key="1">
    <citation type="submission" date="2024-09" db="EMBL/GenBank/DDBJ databases">
        <title>Floridaenema gen nov. (Aerosakkonemataceae, Aerosakkonematales ord. nov., Cyanobacteria) from benthic tropical and subtropical fresh waters, with the description of four new species.</title>
        <authorList>
            <person name="Moretto J.A."/>
            <person name="Berthold D.E."/>
            <person name="Lefler F.W."/>
            <person name="Huang I.-S."/>
            <person name="Laughinghouse H. IV."/>
        </authorList>
    </citation>
    <scope>NUCLEOTIDE SEQUENCE [LARGE SCALE GENOMIC DNA]</scope>
    <source>
        <strain evidence="1 2">BLCC-F50</strain>
    </source>
</reference>
<evidence type="ECO:0000313" key="2">
    <source>
        <dbReference type="Proteomes" id="UP001576784"/>
    </source>
</evidence>
<evidence type="ECO:0000313" key="1">
    <source>
        <dbReference type="EMBL" id="MFB2895265.1"/>
    </source>
</evidence>
<dbReference type="Gene3D" id="3.40.50.300">
    <property type="entry name" value="P-loop containing nucleotide triphosphate hydrolases"/>
    <property type="match status" value="1"/>
</dbReference>
<dbReference type="Proteomes" id="UP001576784">
    <property type="component" value="Unassembled WGS sequence"/>
</dbReference>
<accession>A0ABV4XUP1</accession>
<dbReference type="EMBL" id="JBHFNR010000149">
    <property type="protein sequence ID" value="MFB2895265.1"/>
    <property type="molecule type" value="Genomic_DNA"/>
</dbReference>
<keyword evidence="2" id="KW-1185">Reference proteome</keyword>
<gene>
    <name evidence="1" type="ORF">ACE1CI_20355</name>
</gene>
<comment type="caution">
    <text evidence="1">The sequence shown here is derived from an EMBL/GenBank/DDBJ whole genome shotgun (WGS) entry which is preliminary data.</text>
</comment>